<feature type="region of interest" description="Disordered" evidence="1">
    <location>
        <begin position="95"/>
        <end position="118"/>
    </location>
</feature>
<dbReference type="EMBL" id="CAAALY010246814">
    <property type="protein sequence ID" value="VEL34004.1"/>
    <property type="molecule type" value="Genomic_DNA"/>
</dbReference>
<evidence type="ECO:0000313" key="3">
    <source>
        <dbReference type="Proteomes" id="UP000784294"/>
    </source>
</evidence>
<proteinExistence type="predicted"/>
<gene>
    <name evidence="2" type="ORF">PXEA_LOCUS27444</name>
</gene>
<protein>
    <submittedName>
        <fullName evidence="2">Uncharacterized protein</fullName>
    </submittedName>
</protein>
<accession>A0A3S5C442</accession>
<organism evidence="2 3">
    <name type="scientific">Protopolystoma xenopodis</name>
    <dbReference type="NCBI Taxonomy" id="117903"/>
    <lineage>
        <taxon>Eukaryota</taxon>
        <taxon>Metazoa</taxon>
        <taxon>Spiralia</taxon>
        <taxon>Lophotrochozoa</taxon>
        <taxon>Platyhelminthes</taxon>
        <taxon>Monogenea</taxon>
        <taxon>Polyopisthocotylea</taxon>
        <taxon>Polystomatidea</taxon>
        <taxon>Polystomatidae</taxon>
        <taxon>Protopolystoma</taxon>
    </lineage>
</organism>
<dbReference type="Proteomes" id="UP000784294">
    <property type="component" value="Unassembled WGS sequence"/>
</dbReference>
<reference evidence="2" key="1">
    <citation type="submission" date="2018-11" db="EMBL/GenBank/DDBJ databases">
        <authorList>
            <consortium name="Pathogen Informatics"/>
        </authorList>
    </citation>
    <scope>NUCLEOTIDE SEQUENCE</scope>
</reference>
<sequence>SSRPRKRQFKPLEPICPGHSIAQARPVWSLFNPVSDQSLRPPHFSQFPVTSHPPSSPHPSPHLQLSLSNRHTHQRLYFTFLNCLFTSLWSPGRLRPRLSLPPSPTRSEFPSFTRIRGA</sequence>
<name>A0A3S5C442_9PLAT</name>
<evidence type="ECO:0000256" key="1">
    <source>
        <dbReference type="SAM" id="MobiDB-lite"/>
    </source>
</evidence>
<evidence type="ECO:0000313" key="2">
    <source>
        <dbReference type="EMBL" id="VEL34004.1"/>
    </source>
</evidence>
<comment type="caution">
    <text evidence="2">The sequence shown here is derived from an EMBL/GenBank/DDBJ whole genome shotgun (WGS) entry which is preliminary data.</text>
</comment>
<dbReference type="AlphaFoldDB" id="A0A3S5C442"/>
<keyword evidence="3" id="KW-1185">Reference proteome</keyword>
<feature type="non-terminal residue" evidence="2">
    <location>
        <position position="1"/>
    </location>
</feature>
<feature type="region of interest" description="Disordered" evidence="1">
    <location>
        <begin position="41"/>
        <end position="66"/>
    </location>
</feature>